<reference evidence="1" key="1">
    <citation type="journal article" date="2020" name="bioRxiv">
        <title>Whole genome comparisons of ergot fungi reveals the divergence and evolution of species within the genus Claviceps are the result of varying mechanisms driving genome evolution and host range expansion.</title>
        <authorList>
            <person name="Wyka S.A."/>
            <person name="Mondo S.J."/>
            <person name="Liu M."/>
            <person name="Dettman J."/>
            <person name="Nalam V."/>
            <person name="Broders K.D."/>
        </authorList>
    </citation>
    <scope>NUCLEOTIDE SEQUENCE</scope>
    <source>
        <strain evidence="1">CCC 602</strain>
    </source>
</reference>
<dbReference type="Gene3D" id="3.90.550.10">
    <property type="entry name" value="Spore Coat Polysaccharide Biosynthesis Protein SpsA, Chain A"/>
    <property type="match status" value="1"/>
</dbReference>
<protein>
    <recommendedName>
        <fullName evidence="3">Galactinol synthase</fullName>
    </recommendedName>
</protein>
<dbReference type="OrthoDB" id="2014201at2759"/>
<dbReference type="AlphaFoldDB" id="A0A9P7SY00"/>
<evidence type="ECO:0008006" key="3">
    <source>
        <dbReference type="Google" id="ProtNLM"/>
    </source>
</evidence>
<sequence>MAEGPSGTSIPIDSDKVWVTLITNTSYLPGLLTLAHSLRAVHTKYPLLALYTPSLPSSALSALSARQIPSLPVPFLSPRSGKRYDQDPRFDDCWTKLVVFQLTQFARVVCLDSDMVVLRNMDELMDLELDDPAEHGTGTGDIPGKRLFAASHACVCNPLRRAHYPPTWIPSNCAFTAQHADPSLAQTQGRDPALTLGALNSGLLVLNPSRVLFAQILQRMDSHGERYAFPDQDLLADLYAGRWVALPYVYNALKTMRREGVHAPIWRDESVKNVHFILSPKPWDELDDAGVWAGGDETHRWWVDANARRIKEERESGLLDGSDTKTPHNGIAPLIMSISRDPGSRVLGVVRALSTMYI</sequence>
<accession>A0A9P7SY00</accession>
<dbReference type="GO" id="GO:0016757">
    <property type="term" value="F:glycosyltransferase activity"/>
    <property type="evidence" value="ECO:0007669"/>
    <property type="project" value="InterPro"/>
</dbReference>
<dbReference type="InterPro" id="IPR029044">
    <property type="entry name" value="Nucleotide-diphossugar_trans"/>
</dbReference>
<dbReference type="Proteomes" id="UP000748025">
    <property type="component" value="Unassembled WGS sequence"/>
</dbReference>
<gene>
    <name evidence="1" type="ORF">E4U43_007599</name>
</gene>
<keyword evidence="2" id="KW-1185">Reference proteome</keyword>
<comment type="caution">
    <text evidence="1">The sequence shown here is derived from an EMBL/GenBank/DDBJ whole genome shotgun (WGS) entry which is preliminary data.</text>
</comment>
<name>A0A9P7SY00_9HYPO</name>
<dbReference type="InterPro" id="IPR002495">
    <property type="entry name" value="Glyco_trans_8"/>
</dbReference>
<dbReference type="PANTHER" id="PTHR11183">
    <property type="entry name" value="GLYCOGENIN SUBFAMILY MEMBER"/>
    <property type="match status" value="1"/>
</dbReference>
<dbReference type="EMBL" id="SRPW01000686">
    <property type="protein sequence ID" value="KAG6012873.1"/>
    <property type="molecule type" value="Genomic_DNA"/>
</dbReference>
<organism evidence="1 2">
    <name type="scientific">Claviceps pusilla</name>
    <dbReference type="NCBI Taxonomy" id="123648"/>
    <lineage>
        <taxon>Eukaryota</taxon>
        <taxon>Fungi</taxon>
        <taxon>Dikarya</taxon>
        <taxon>Ascomycota</taxon>
        <taxon>Pezizomycotina</taxon>
        <taxon>Sordariomycetes</taxon>
        <taxon>Hypocreomycetidae</taxon>
        <taxon>Hypocreales</taxon>
        <taxon>Clavicipitaceae</taxon>
        <taxon>Claviceps</taxon>
    </lineage>
</organism>
<dbReference type="InterPro" id="IPR050587">
    <property type="entry name" value="GNT1/Glycosyltrans_8"/>
</dbReference>
<dbReference type="Pfam" id="PF01501">
    <property type="entry name" value="Glyco_transf_8"/>
    <property type="match status" value="1"/>
</dbReference>
<dbReference type="CDD" id="cd02537">
    <property type="entry name" value="GT8_Glycogenin"/>
    <property type="match status" value="1"/>
</dbReference>
<evidence type="ECO:0000313" key="2">
    <source>
        <dbReference type="Proteomes" id="UP000748025"/>
    </source>
</evidence>
<proteinExistence type="predicted"/>
<dbReference type="SUPFAM" id="SSF53448">
    <property type="entry name" value="Nucleotide-diphospho-sugar transferases"/>
    <property type="match status" value="1"/>
</dbReference>
<evidence type="ECO:0000313" key="1">
    <source>
        <dbReference type="EMBL" id="KAG6012873.1"/>
    </source>
</evidence>